<evidence type="ECO:0000313" key="3">
    <source>
        <dbReference type="Proteomes" id="UP001141806"/>
    </source>
</evidence>
<comment type="caution">
    <text evidence="2">The sequence shown here is derived from an EMBL/GenBank/DDBJ whole genome shotgun (WGS) entry which is preliminary data.</text>
</comment>
<dbReference type="EMBL" id="JAMYWD010000010">
    <property type="protein sequence ID" value="KAJ4958453.1"/>
    <property type="molecule type" value="Genomic_DNA"/>
</dbReference>
<dbReference type="AlphaFoldDB" id="A0A9Q0H2L0"/>
<gene>
    <name evidence="2" type="ORF">NE237_025564</name>
</gene>
<evidence type="ECO:0000256" key="1">
    <source>
        <dbReference type="SAM" id="Phobius"/>
    </source>
</evidence>
<name>A0A9Q0H2L0_9MAGN</name>
<keyword evidence="1" id="KW-0812">Transmembrane</keyword>
<accession>A0A9Q0H2L0</accession>
<proteinExistence type="predicted"/>
<sequence>MTRSRFMLVDPDEVERLLVLLHGFSVCLLKKKIAFLNLEIILLAALTIGVSPLIFLSLKASPSNRRACKVRPIEPNVINSVLVLDERVFSTMAGEIPMTIRGVSHGKCPGSSVELVGNVLTEDDPRQGAVPPSPLDVVVAGTIAACFVETVADAPGATGVSRIKVAPSLRSTRV</sequence>
<feature type="transmembrane region" description="Helical" evidence="1">
    <location>
        <begin position="33"/>
        <end position="56"/>
    </location>
</feature>
<evidence type="ECO:0000313" key="2">
    <source>
        <dbReference type="EMBL" id="KAJ4958453.1"/>
    </source>
</evidence>
<dbReference type="Proteomes" id="UP001141806">
    <property type="component" value="Unassembled WGS sequence"/>
</dbReference>
<protein>
    <submittedName>
        <fullName evidence="2">Uncharacterized protein</fullName>
    </submittedName>
</protein>
<keyword evidence="3" id="KW-1185">Reference proteome</keyword>
<keyword evidence="1" id="KW-0472">Membrane</keyword>
<keyword evidence="1" id="KW-1133">Transmembrane helix</keyword>
<reference evidence="2" key="1">
    <citation type="journal article" date="2023" name="Plant J.">
        <title>The genome of the king protea, Protea cynaroides.</title>
        <authorList>
            <person name="Chang J."/>
            <person name="Duong T.A."/>
            <person name="Schoeman C."/>
            <person name="Ma X."/>
            <person name="Roodt D."/>
            <person name="Barker N."/>
            <person name="Li Z."/>
            <person name="Van de Peer Y."/>
            <person name="Mizrachi E."/>
        </authorList>
    </citation>
    <scope>NUCLEOTIDE SEQUENCE</scope>
    <source>
        <tissue evidence="2">Young leaves</tissue>
    </source>
</reference>
<organism evidence="2 3">
    <name type="scientific">Protea cynaroides</name>
    <dbReference type="NCBI Taxonomy" id="273540"/>
    <lineage>
        <taxon>Eukaryota</taxon>
        <taxon>Viridiplantae</taxon>
        <taxon>Streptophyta</taxon>
        <taxon>Embryophyta</taxon>
        <taxon>Tracheophyta</taxon>
        <taxon>Spermatophyta</taxon>
        <taxon>Magnoliopsida</taxon>
        <taxon>Proteales</taxon>
        <taxon>Proteaceae</taxon>
        <taxon>Protea</taxon>
    </lineage>
</organism>